<dbReference type="EMBL" id="AP022871">
    <property type="protein sequence ID" value="BCB87290.1"/>
    <property type="molecule type" value="Genomic_DNA"/>
</dbReference>
<reference evidence="1 2" key="2">
    <citation type="submission" date="2020-03" db="EMBL/GenBank/DDBJ databases">
        <authorList>
            <person name="Ichikawa N."/>
            <person name="Kimura A."/>
            <person name="Kitahashi Y."/>
            <person name="Uohara A."/>
        </authorList>
    </citation>
    <scope>NUCLEOTIDE SEQUENCE [LARGE SCALE GENOMIC DNA]</scope>
    <source>
        <strain evidence="1 2">NBRC 105367</strain>
    </source>
</reference>
<keyword evidence="2" id="KW-1185">Reference proteome</keyword>
<dbReference type="Proteomes" id="UP000503011">
    <property type="component" value="Chromosome"/>
</dbReference>
<evidence type="ECO:0000313" key="2">
    <source>
        <dbReference type="Proteomes" id="UP000503011"/>
    </source>
</evidence>
<protein>
    <submittedName>
        <fullName evidence="1">Uncharacterized protein</fullName>
    </submittedName>
</protein>
<accession>A0A6F8YMG2</accession>
<name>A0A6F8YMG2_9ACTN</name>
<gene>
    <name evidence="1" type="ORF">Psuf_046030</name>
</gene>
<dbReference type="KEGG" id="psuu:Psuf_046030"/>
<sequence length="160" mass="16504">MPAAGEGAILGGERQVAIVPVGSPESLLTLDGADRLILTKDRTDTGLFVLTPASGNQFRIRTATVGGGEPSCLRVKENGVNPLTIVAAACGTAKDDQLFVLEQQKGKDSSGRPTYAIAGLGEVYLLDTEDGLIAQELGHAGPPMAFAFVDKGPSTLPKVS</sequence>
<evidence type="ECO:0000313" key="1">
    <source>
        <dbReference type="EMBL" id="BCB87290.1"/>
    </source>
</evidence>
<organism evidence="1 2">
    <name type="scientific">Phytohabitans suffuscus</name>
    <dbReference type="NCBI Taxonomy" id="624315"/>
    <lineage>
        <taxon>Bacteria</taxon>
        <taxon>Bacillati</taxon>
        <taxon>Actinomycetota</taxon>
        <taxon>Actinomycetes</taxon>
        <taxon>Micromonosporales</taxon>
        <taxon>Micromonosporaceae</taxon>
    </lineage>
</organism>
<reference evidence="1 2" key="1">
    <citation type="submission" date="2020-03" db="EMBL/GenBank/DDBJ databases">
        <title>Whole genome shotgun sequence of Phytohabitans suffuscus NBRC 105367.</title>
        <authorList>
            <person name="Komaki H."/>
            <person name="Tamura T."/>
        </authorList>
    </citation>
    <scope>NUCLEOTIDE SEQUENCE [LARGE SCALE GENOMIC DNA]</scope>
    <source>
        <strain evidence="1 2">NBRC 105367</strain>
    </source>
</reference>
<proteinExistence type="predicted"/>
<dbReference type="AlphaFoldDB" id="A0A6F8YMG2"/>